<dbReference type="NCBIfam" id="TIGR01730">
    <property type="entry name" value="RND_mfp"/>
    <property type="match status" value="1"/>
</dbReference>
<feature type="chain" id="PRO_5046190377" evidence="2">
    <location>
        <begin position="26"/>
        <end position="374"/>
    </location>
</feature>
<dbReference type="Proteomes" id="UP001198701">
    <property type="component" value="Unassembled WGS sequence"/>
</dbReference>
<dbReference type="InterPro" id="IPR058637">
    <property type="entry name" value="YknX-like_C"/>
</dbReference>
<evidence type="ECO:0000313" key="7">
    <source>
        <dbReference type="Proteomes" id="UP001198701"/>
    </source>
</evidence>
<evidence type="ECO:0000256" key="1">
    <source>
        <dbReference type="ARBA" id="ARBA00009477"/>
    </source>
</evidence>
<evidence type="ECO:0000256" key="2">
    <source>
        <dbReference type="SAM" id="SignalP"/>
    </source>
</evidence>
<dbReference type="Gene3D" id="2.40.50.100">
    <property type="match status" value="1"/>
</dbReference>
<dbReference type="PANTHER" id="PTHR30469">
    <property type="entry name" value="MULTIDRUG RESISTANCE PROTEIN MDTA"/>
    <property type="match status" value="1"/>
</dbReference>
<comment type="similarity">
    <text evidence="1">Belongs to the membrane fusion protein (MFP) (TC 8.A.1) family.</text>
</comment>
<dbReference type="InterPro" id="IPR058625">
    <property type="entry name" value="MdtA-like_BSH"/>
</dbReference>
<reference evidence="6 7" key="1">
    <citation type="submission" date="2021-11" db="EMBL/GenBank/DDBJ databases">
        <authorList>
            <person name="Huq M.A."/>
        </authorList>
    </citation>
    <scope>NUCLEOTIDE SEQUENCE [LARGE SCALE GENOMIC DNA]</scope>
    <source>
        <strain evidence="6 7">MAHUQ-52</strain>
    </source>
</reference>
<dbReference type="PROSITE" id="PS51257">
    <property type="entry name" value="PROKAR_LIPOPROTEIN"/>
    <property type="match status" value="1"/>
</dbReference>
<dbReference type="SUPFAM" id="SSF111369">
    <property type="entry name" value="HlyD-like secretion proteins"/>
    <property type="match status" value="1"/>
</dbReference>
<dbReference type="Pfam" id="PF25917">
    <property type="entry name" value="BSH_RND"/>
    <property type="match status" value="1"/>
</dbReference>
<feature type="signal peptide" evidence="2">
    <location>
        <begin position="1"/>
        <end position="25"/>
    </location>
</feature>
<proteinExistence type="inferred from homology"/>
<evidence type="ECO:0000259" key="4">
    <source>
        <dbReference type="Pfam" id="PF25954"/>
    </source>
</evidence>
<dbReference type="EMBL" id="JAJHPV010000014">
    <property type="protein sequence ID" value="MCC6072502.1"/>
    <property type="molecule type" value="Genomic_DNA"/>
</dbReference>
<dbReference type="Pfam" id="PF25989">
    <property type="entry name" value="YknX_C"/>
    <property type="match status" value="1"/>
</dbReference>
<feature type="domain" description="YknX-like C-terminal permuted SH3-like" evidence="5">
    <location>
        <begin position="293"/>
        <end position="358"/>
    </location>
</feature>
<name>A0ABS8IV42_9BURK</name>
<evidence type="ECO:0000259" key="5">
    <source>
        <dbReference type="Pfam" id="PF25989"/>
    </source>
</evidence>
<dbReference type="Gene3D" id="2.40.30.170">
    <property type="match status" value="1"/>
</dbReference>
<protein>
    <submittedName>
        <fullName evidence="6">Efflux RND transporter periplasmic adaptor subunit</fullName>
    </submittedName>
</protein>
<dbReference type="Gene3D" id="2.40.420.20">
    <property type="match status" value="1"/>
</dbReference>
<dbReference type="Gene3D" id="1.10.287.470">
    <property type="entry name" value="Helix hairpin bin"/>
    <property type="match status" value="1"/>
</dbReference>
<gene>
    <name evidence="6" type="ORF">LMJ30_16265</name>
</gene>
<evidence type="ECO:0000313" key="6">
    <source>
        <dbReference type="EMBL" id="MCC6072502.1"/>
    </source>
</evidence>
<organism evidence="6 7">
    <name type="scientific">Massilia agrisoli</name>
    <dbReference type="NCBI Taxonomy" id="2892444"/>
    <lineage>
        <taxon>Bacteria</taxon>
        <taxon>Pseudomonadati</taxon>
        <taxon>Pseudomonadota</taxon>
        <taxon>Betaproteobacteria</taxon>
        <taxon>Burkholderiales</taxon>
        <taxon>Oxalobacteraceae</taxon>
        <taxon>Telluria group</taxon>
        <taxon>Massilia</taxon>
    </lineage>
</organism>
<feature type="domain" description="Multidrug resistance protein MdtA-like barrel-sandwich hybrid" evidence="3">
    <location>
        <begin position="69"/>
        <end position="201"/>
    </location>
</feature>
<dbReference type="InterPro" id="IPR006143">
    <property type="entry name" value="RND_pump_MFP"/>
</dbReference>
<evidence type="ECO:0000259" key="3">
    <source>
        <dbReference type="Pfam" id="PF25917"/>
    </source>
</evidence>
<dbReference type="Pfam" id="PF25954">
    <property type="entry name" value="Beta-barrel_RND_2"/>
    <property type="match status" value="1"/>
</dbReference>
<keyword evidence="7" id="KW-1185">Reference proteome</keyword>
<accession>A0ABS8IV42</accession>
<comment type="caution">
    <text evidence="6">The sequence shown here is derived from an EMBL/GenBank/DDBJ whole genome shotgun (WGS) entry which is preliminary data.</text>
</comment>
<sequence length="374" mass="39527">MKNLRAAAPAAIKTLLPTFLLVLLAACSKDAPKQEDVRPVRAIVVGSSDIDVNAEFAGEVRPRVESRLGFRVGGKIVARKVDVGSVVKRGQVLMQLDPQDLQLSQTQARAALRAAETQRDLARAELKRYEELRKQNFVSQAVLDARKSAFSSAQANVDAARAGYSAQSNQAQYSTLASDIDGVVTAISAEVGQVVSPGTPVVSVANTSDKEIVISLPEDKVDAMRKMQDVTVRMWANPAVAMRGKIREVSPVADPATRTYPVRVSIPGAGSDVKLGMTARVQFASKSATPQMRVPLTALFHEKSSTAVWVVEKGAVRLVPVQVGGTSGNDVVIASGVTPGQTVVTAGVNKLKNGQKVKLLSEQMAPVAAAGAAK</sequence>
<keyword evidence="2" id="KW-0732">Signal</keyword>
<feature type="domain" description="CusB-like beta-barrel" evidence="4">
    <location>
        <begin position="213"/>
        <end position="286"/>
    </location>
</feature>
<dbReference type="PANTHER" id="PTHR30469:SF15">
    <property type="entry name" value="HLYD FAMILY OF SECRETION PROTEINS"/>
    <property type="match status" value="1"/>
</dbReference>
<dbReference type="InterPro" id="IPR058792">
    <property type="entry name" value="Beta-barrel_RND_2"/>
</dbReference>